<sequence>MLLSRPEDGAEARTSAALQMAWPREPVTFEDVVVTFSPDQWASLEPAQRALYRKVMLENYAHVAALAVSPARKPALILCLEQGEAPWGTEDPGGCRPGPGFGVEKGELDLELEPLGSGSGSGSGAPGVGLEGTAAGPSSSLNPNLILRGGMKFYGCRECGKLFRYNSRLVRHQMSHSGEKPFPCQECGKAFKSRYDRGVHEKNHTGRGPYACAQCGRGLSSSTALAQHRRIHTGEKPFACAQCGRAFRRSAAFLQHRRLHTGEQLHRCRECRKAFGCRSLFLAHQRVHTGEKPFPCPQCGKAFTQKVAAVQHQRVHTGERPYTCAVCGKAFRWHGSFVQHRKLHPAEKPGGATAPTSAPARGLCPVPALPSLAFAPTLLVPASGPLLLLLLPTLAASGVPASPAQTVRVLRGLGPAKPAPLLGSHTRGAGTSTSPA</sequence>
<dbReference type="Pfam" id="PF00096">
    <property type="entry name" value="zf-C2H2"/>
    <property type="match status" value="5"/>
</dbReference>
<dbReference type="GO" id="GO:0003677">
    <property type="term" value="F:DNA binding"/>
    <property type="evidence" value="ECO:0007669"/>
    <property type="project" value="UniProtKB-KW"/>
</dbReference>
<name>A0AAX6NRA6_HETGA</name>
<evidence type="ECO:0000256" key="7">
    <source>
        <dbReference type="ARBA" id="ARBA00023015"/>
    </source>
</evidence>
<dbReference type="PROSITE" id="PS50805">
    <property type="entry name" value="KRAB"/>
    <property type="match status" value="1"/>
</dbReference>
<dbReference type="PROSITE" id="PS00028">
    <property type="entry name" value="ZINC_FINGER_C2H2_1"/>
    <property type="match status" value="7"/>
</dbReference>
<evidence type="ECO:0000313" key="16">
    <source>
        <dbReference type="RefSeq" id="XP_004835175.1"/>
    </source>
</evidence>
<evidence type="ECO:0000256" key="6">
    <source>
        <dbReference type="ARBA" id="ARBA00022833"/>
    </source>
</evidence>
<evidence type="ECO:0000256" key="11">
    <source>
        <dbReference type="PROSITE-ProRule" id="PRU00042"/>
    </source>
</evidence>
<accession>A0AAX6NRA6</accession>
<dbReference type="InterPro" id="IPR050758">
    <property type="entry name" value="Znf_C2H2-type"/>
</dbReference>
<feature type="domain" description="C2H2-type" evidence="13">
    <location>
        <begin position="322"/>
        <end position="349"/>
    </location>
</feature>
<evidence type="ECO:0000256" key="9">
    <source>
        <dbReference type="ARBA" id="ARBA00023163"/>
    </source>
</evidence>
<dbReference type="GeneID" id="101724107"/>
<feature type="compositionally biased region" description="Gly residues" evidence="12">
    <location>
        <begin position="117"/>
        <end position="130"/>
    </location>
</feature>
<dbReference type="GO" id="GO:0005634">
    <property type="term" value="C:nucleus"/>
    <property type="evidence" value="ECO:0007669"/>
    <property type="project" value="UniProtKB-SubCell"/>
</dbReference>
<dbReference type="FunFam" id="3.30.160.60:FF:000180">
    <property type="entry name" value="Zinc finger protein 689"/>
    <property type="match status" value="1"/>
</dbReference>
<feature type="domain" description="C2H2-type" evidence="13">
    <location>
        <begin position="210"/>
        <end position="237"/>
    </location>
</feature>
<evidence type="ECO:0000256" key="5">
    <source>
        <dbReference type="ARBA" id="ARBA00022771"/>
    </source>
</evidence>
<dbReference type="PANTHER" id="PTHR23234">
    <property type="entry name" value="ZNF44 PROTEIN"/>
    <property type="match status" value="1"/>
</dbReference>
<dbReference type="Pfam" id="PF01352">
    <property type="entry name" value="KRAB"/>
    <property type="match status" value="1"/>
</dbReference>
<proteinExistence type="inferred from homology"/>
<dbReference type="InterPro" id="IPR013087">
    <property type="entry name" value="Znf_C2H2_type"/>
</dbReference>
<dbReference type="SUPFAM" id="SSF109640">
    <property type="entry name" value="KRAB domain (Kruppel-associated box)"/>
    <property type="match status" value="1"/>
</dbReference>
<dbReference type="RefSeq" id="XP_004835175.1">
    <property type="nucleotide sequence ID" value="XM_004835118.3"/>
</dbReference>
<dbReference type="SUPFAM" id="SSF57667">
    <property type="entry name" value="beta-beta-alpha zinc fingers"/>
    <property type="match status" value="4"/>
</dbReference>
<dbReference type="PANTHER" id="PTHR23234:SF8">
    <property type="entry name" value="C2H2-TYPE DOMAIN-CONTAINING PROTEIN"/>
    <property type="match status" value="1"/>
</dbReference>
<dbReference type="SMART" id="SM00349">
    <property type="entry name" value="KRAB"/>
    <property type="match status" value="1"/>
</dbReference>
<dbReference type="InterPro" id="IPR036051">
    <property type="entry name" value="KRAB_dom_sf"/>
</dbReference>
<protein>
    <submittedName>
        <fullName evidence="16">Zinc finger protein 621-like isoform X1</fullName>
    </submittedName>
</protein>
<dbReference type="KEGG" id="hgl:101724107"/>
<dbReference type="PROSITE" id="PS50157">
    <property type="entry name" value="ZINC_FINGER_C2H2_2"/>
    <property type="match status" value="7"/>
</dbReference>
<keyword evidence="6" id="KW-0862">Zinc</keyword>
<evidence type="ECO:0000313" key="15">
    <source>
        <dbReference type="Proteomes" id="UP000694906"/>
    </source>
</evidence>
<evidence type="ECO:0000256" key="1">
    <source>
        <dbReference type="ARBA" id="ARBA00004123"/>
    </source>
</evidence>
<keyword evidence="5 11" id="KW-0863">Zinc-finger</keyword>
<comment type="subcellular location">
    <subcellularLocation>
        <location evidence="1">Nucleus</location>
    </subcellularLocation>
</comment>
<reference evidence="16" key="1">
    <citation type="submission" date="2025-08" db="UniProtKB">
        <authorList>
            <consortium name="RefSeq"/>
        </authorList>
    </citation>
    <scope>IDENTIFICATION</scope>
</reference>
<evidence type="ECO:0000256" key="4">
    <source>
        <dbReference type="ARBA" id="ARBA00022737"/>
    </source>
</evidence>
<keyword evidence="8" id="KW-0238">DNA-binding</keyword>
<gene>
    <name evidence="16" type="primary">LOC101724107</name>
</gene>
<evidence type="ECO:0000256" key="2">
    <source>
        <dbReference type="ARBA" id="ARBA00006991"/>
    </source>
</evidence>
<keyword evidence="10" id="KW-0539">Nucleus</keyword>
<feature type="domain" description="C2H2-type" evidence="13">
    <location>
        <begin position="294"/>
        <end position="321"/>
    </location>
</feature>
<dbReference type="AlphaFoldDB" id="A0AAX6NRA6"/>
<keyword evidence="4" id="KW-0677">Repeat</keyword>
<dbReference type="FunFam" id="3.30.160.60:FF:000609">
    <property type="entry name" value="zinc finger protein 621"/>
    <property type="match status" value="1"/>
</dbReference>
<comment type="similarity">
    <text evidence="2">Belongs to the krueppel C2H2-type zinc-finger protein family.</text>
</comment>
<dbReference type="GO" id="GO:0008270">
    <property type="term" value="F:zinc ion binding"/>
    <property type="evidence" value="ECO:0007669"/>
    <property type="project" value="UniProtKB-KW"/>
</dbReference>
<dbReference type="FunFam" id="3.30.160.60:FF:002343">
    <property type="entry name" value="Zinc finger protein 33A"/>
    <property type="match status" value="1"/>
</dbReference>
<dbReference type="FunFam" id="3.30.160.60:FF:000710">
    <property type="entry name" value="Zinc finger protein 768"/>
    <property type="match status" value="1"/>
</dbReference>
<feature type="domain" description="KRAB" evidence="14">
    <location>
        <begin position="27"/>
        <end position="99"/>
    </location>
</feature>
<keyword evidence="15" id="KW-1185">Reference proteome</keyword>
<evidence type="ECO:0000256" key="10">
    <source>
        <dbReference type="ARBA" id="ARBA00023242"/>
    </source>
</evidence>
<dbReference type="FunFam" id="3.30.160.60:FF:001498">
    <property type="entry name" value="Zinc finger protein 404"/>
    <property type="match status" value="1"/>
</dbReference>
<dbReference type="FunFam" id="3.30.160.60:FF:001009">
    <property type="entry name" value="Zinc finger protein 26"/>
    <property type="match status" value="1"/>
</dbReference>
<evidence type="ECO:0000259" key="14">
    <source>
        <dbReference type="PROSITE" id="PS50805"/>
    </source>
</evidence>
<organism evidence="15 16">
    <name type="scientific">Heterocephalus glaber</name>
    <name type="common">Naked mole rat</name>
    <dbReference type="NCBI Taxonomy" id="10181"/>
    <lineage>
        <taxon>Eukaryota</taxon>
        <taxon>Metazoa</taxon>
        <taxon>Chordata</taxon>
        <taxon>Craniata</taxon>
        <taxon>Vertebrata</taxon>
        <taxon>Euteleostomi</taxon>
        <taxon>Mammalia</taxon>
        <taxon>Eutheria</taxon>
        <taxon>Euarchontoglires</taxon>
        <taxon>Glires</taxon>
        <taxon>Rodentia</taxon>
        <taxon>Hystricomorpha</taxon>
        <taxon>Bathyergidae</taxon>
        <taxon>Heterocephalus</taxon>
    </lineage>
</organism>
<dbReference type="InterPro" id="IPR001909">
    <property type="entry name" value="KRAB"/>
</dbReference>
<feature type="domain" description="C2H2-type" evidence="13">
    <location>
        <begin position="266"/>
        <end position="293"/>
    </location>
</feature>
<dbReference type="Proteomes" id="UP000694906">
    <property type="component" value="Unplaced"/>
</dbReference>
<evidence type="ECO:0000256" key="3">
    <source>
        <dbReference type="ARBA" id="ARBA00022723"/>
    </source>
</evidence>
<feature type="domain" description="C2H2-type" evidence="13">
    <location>
        <begin position="182"/>
        <end position="209"/>
    </location>
</feature>
<keyword evidence="9" id="KW-0804">Transcription</keyword>
<feature type="domain" description="C2H2-type" evidence="13">
    <location>
        <begin position="238"/>
        <end position="265"/>
    </location>
</feature>
<feature type="region of interest" description="Disordered" evidence="12">
    <location>
        <begin position="112"/>
        <end position="141"/>
    </location>
</feature>
<feature type="region of interest" description="Disordered" evidence="12">
    <location>
        <begin position="416"/>
        <end position="436"/>
    </location>
</feature>
<dbReference type="SMART" id="SM00355">
    <property type="entry name" value="ZnF_C2H2"/>
    <property type="match status" value="7"/>
</dbReference>
<dbReference type="Gene3D" id="3.30.160.60">
    <property type="entry name" value="Classic Zinc Finger"/>
    <property type="match status" value="7"/>
</dbReference>
<dbReference type="Gene3D" id="6.10.140.140">
    <property type="match status" value="1"/>
</dbReference>
<keyword evidence="3" id="KW-0479">Metal-binding</keyword>
<evidence type="ECO:0000256" key="8">
    <source>
        <dbReference type="ARBA" id="ARBA00023125"/>
    </source>
</evidence>
<dbReference type="InterPro" id="IPR036236">
    <property type="entry name" value="Znf_C2H2_sf"/>
</dbReference>
<evidence type="ECO:0000259" key="13">
    <source>
        <dbReference type="PROSITE" id="PS50157"/>
    </source>
</evidence>
<dbReference type="CDD" id="cd07765">
    <property type="entry name" value="KRAB_A-box"/>
    <property type="match status" value="1"/>
</dbReference>
<keyword evidence="7" id="KW-0805">Transcription regulation</keyword>
<dbReference type="GO" id="GO:0006355">
    <property type="term" value="P:regulation of DNA-templated transcription"/>
    <property type="evidence" value="ECO:0007669"/>
    <property type="project" value="InterPro"/>
</dbReference>
<evidence type="ECO:0000256" key="12">
    <source>
        <dbReference type="SAM" id="MobiDB-lite"/>
    </source>
</evidence>
<feature type="domain" description="C2H2-type" evidence="13">
    <location>
        <begin position="154"/>
        <end position="181"/>
    </location>
</feature>